<name>B9TQ51_RICCO</name>
<proteinExistence type="predicted"/>
<feature type="non-terminal residue" evidence="2">
    <location>
        <position position="1"/>
    </location>
</feature>
<gene>
    <name evidence="2" type="ORF">RCOM_2069670</name>
</gene>
<evidence type="ECO:0000256" key="1">
    <source>
        <dbReference type="SAM" id="MobiDB-lite"/>
    </source>
</evidence>
<sequence>LRAAALRPLRRRLIHHRLGGRGARTTQAHDLLLGSADHAGLVVELKQLGADREEAAGHAGVDPFAQAHQIDADSLQFAHDLQQVDDVSREGVQAGNHQQVAGLGRGDGRLQPRLVHGQGVAGVVMQRLAASGRQLVRQGSVEGRAPNGRDPEVADHPHGACVANSAPPGKRRRRQSRG</sequence>
<accession>B9TQ51</accession>
<feature type="region of interest" description="Disordered" evidence="1">
    <location>
        <begin position="137"/>
        <end position="178"/>
    </location>
</feature>
<protein>
    <submittedName>
        <fullName evidence="2">Uncharacterized protein</fullName>
    </submittedName>
</protein>
<dbReference type="AlphaFoldDB" id="B9TQ51"/>
<evidence type="ECO:0000313" key="2">
    <source>
        <dbReference type="EMBL" id="EEF22014.1"/>
    </source>
</evidence>
<dbReference type="InParanoid" id="B9TQ51"/>
<evidence type="ECO:0000313" key="3">
    <source>
        <dbReference type="Proteomes" id="UP000008311"/>
    </source>
</evidence>
<reference evidence="3" key="1">
    <citation type="journal article" date="2010" name="Nat. Biotechnol.">
        <title>Draft genome sequence of the oilseed species Ricinus communis.</title>
        <authorList>
            <person name="Chan A.P."/>
            <person name="Crabtree J."/>
            <person name="Zhao Q."/>
            <person name="Lorenzi H."/>
            <person name="Orvis J."/>
            <person name="Puiu D."/>
            <person name="Melake-Berhan A."/>
            <person name="Jones K.M."/>
            <person name="Redman J."/>
            <person name="Chen G."/>
            <person name="Cahoon E.B."/>
            <person name="Gedil M."/>
            <person name="Stanke M."/>
            <person name="Haas B.J."/>
            <person name="Wortman J.R."/>
            <person name="Fraser-Liggett C.M."/>
            <person name="Ravel J."/>
            <person name="Rabinowicz P.D."/>
        </authorList>
    </citation>
    <scope>NUCLEOTIDE SEQUENCE [LARGE SCALE GENOMIC DNA]</scope>
    <source>
        <strain evidence="3">cv. Hale</strain>
    </source>
</reference>
<feature type="compositionally biased region" description="Basic and acidic residues" evidence="1">
    <location>
        <begin position="147"/>
        <end position="158"/>
    </location>
</feature>
<keyword evidence="3" id="KW-1185">Reference proteome</keyword>
<organism evidence="2 3">
    <name type="scientific">Ricinus communis</name>
    <name type="common">Castor bean</name>
    <dbReference type="NCBI Taxonomy" id="3988"/>
    <lineage>
        <taxon>Eukaryota</taxon>
        <taxon>Viridiplantae</taxon>
        <taxon>Streptophyta</taxon>
        <taxon>Embryophyta</taxon>
        <taxon>Tracheophyta</taxon>
        <taxon>Spermatophyta</taxon>
        <taxon>Magnoliopsida</taxon>
        <taxon>eudicotyledons</taxon>
        <taxon>Gunneridae</taxon>
        <taxon>Pentapetalae</taxon>
        <taxon>rosids</taxon>
        <taxon>fabids</taxon>
        <taxon>Malpighiales</taxon>
        <taxon>Euphorbiaceae</taxon>
        <taxon>Acalyphoideae</taxon>
        <taxon>Acalypheae</taxon>
        <taxon>Ricinus</taxon>
    </lineage>
</organism>
<feature type="compositionally biased region" description="Basic residues" evidence="1">
    <location>
        <begin position="169"/>
        <end position="178"/>
    </location>
</feature>
<dbReference type="Proteomes" id="UP000008311">
    <property type="component" value="Unassembled WGS sequence"/>
</dbReference>
<dbReference type="EMBL" id="EQ997968">
    <property type="protein sequence ID" value="EEF22014.1"/>
    <property type="molecule type" value="Genomic_DNA"/>
</dbReference>